<dbReference type="FunFam" id="3.30.200.20:FF:000278">
    <property type="entry name" value="Calcium/calmodulin-dependent protein kinase II"/>
    <property type="match status" value="1"/>
</dbReference>
<keyword evidence="7 16" id="KW-0418">Kinase</keyword>
<evidence type="ECO:0000256" key="3">
    <source>
        <dbReference type="ARBA" id="ARBA00022527"/>
    </source>
</evidence>
<proteinExistence type="inferred from homology"/>
<evidence type="ECO:0000256" key="5">
    <source>
        <dbReference type="ARBA" id="ARBA00022679"/>
    </source>
</evidence>
<dbReference type="SUPFAM" id="SSF56112">
    <property type="entry name" value="Protein kinase-like (PK-like)"/>
    <property type="match status" value="1"/>
</dbReference>
<evidence type="ECO:0000313" key="16">
    <source>
        <dbReference type="EMBL" id="EDP54873.1"/>
    </source>
</evidence>
<dbReference type="OrthoDB" id="40902at2759"/>
<dbReference type="InterPro" id="IPR008271">
    <property type="entry name" value="Ser/Thr_kinase_AS"/>
</dbReference>
<keyword evidence="6 12" id="KW-0547">Nucleotide-binding</keyword>
<dbReference type="PANTHER" id="PTHR24347">
    <property type="entry name" value="SERINE/THREONINE-PROTEIN KINASE"/>
    <property type="match status" value="1"/>
</dbReference>
<dbReference type="GO" id="GO:0005524">
    <property type="term" value="F:ATP binding"/>
    <property type="evidence" value="ECO:0007669"/>
    <property type="project" value="UniProtKB-UniRule"/>
</dbReference>
<dbReference type="Proteomes" id="UP000001699">
    <property type="component" value="Unassembled WGS sequence"/>
</dbReference>
<dbReference type="GO" id="GO:0005516">
    <property type="term" value="F:calmodulin binding"/>
    <property type="evidence" value="ECO:0007669"/>
    <property type="project" value="UniProtKB-KW"/>
</dbReference>
<keyword evidence="3 13" id="KW-0723">Serine/threonine-protein kinase</keyword>
<organism evidence="16 17">
    <name type="scientific">Aspergillus fumigatus (strain CBS 144.89 / FGSC A1163 / CEA10)</name>
    <name type="common">Neosartorya fumigata</name>
    <dbReference type="NCBI Taxonomy" id="451804"/>
    <lineage>
        <taxon>Eukaryota</taxon>
        <taxon>Fungi</taxon>
        <taxon>Dikarya</taxon>
        <taxon>Ascomycota</taxon>
        <taxon>Pezizomycotina</taxon>
        <taxon>Eurotiomycetes</taxon>
        <taxon>Eurotiomycetidae</taxon>
        <taxon>Eurotiales</taxon>
        <taxon>Aspergillaceae</taxon>
        <taxon>Aspergillus</taxon>
        <taxon>Aspergillus subgen. Fumigati</taxon>
    </lineage>
</organism>
<dbReference type="PROSITE" id="PS50011">
    <property type="entry name" value="PROTEIN_KINASE_DOM"/>
    <property type="match status" value="1"/>
</dbReference>
<dbReference type="PROSITE" id="PS00108">
    <property type="entry name" value="PROTEIN_KINASE_ST"/>
    <property type="match status" value="1"/>
</dbReference>
<accession>B0XTN1</accession>
<reference evidence="16 17" key="1">
    <citation type="journal article" date="2008" name="PLoS Genet.">
        <title>Genomic islands in the pathogenic filamentous fungus Aspergillus fumigatus.</title>
        <authorList>
            <person name="Fedorova N.D."/>
            <person name="Khaldi N."/>
            <person name="Joardar V.S."/>
            <person name="Maiti R."/>
            <person name="Amedeo P."/>
            <person name="Anderson M.J."/>
            <person name="Crabtree J."/>
            <person name="Silva J.C."/>
            <person name="Badger J.H."/>
            <person name="Albarraq A."/>
            <person name="Angiuoli S."/>
            <person name="Bussey H."/>
            <person name="Bowyer P."/>
            <person name="Cotty P.J."/>
            <person name="Dyer P.S."/>
            <person name="Egan A."/>
            <person name="Galens K."/>
            <person name="Fraser-Liggett C.M."/>
            <person name="Haas B.J."/>
            <person name="Inman J.M."/>
            <person name="Kent R."/>
            <person name="Lemieux S."/>
            <person name="Malavazi I."/>
            <person name="Orvis J."/>
            <person name="Roemer T."/>
            <person name="Ronning C.M."/>
            <person name="Sundaram J.P."/>
            <person name="Sutton G."/>
            <person name="Turner G."/>
            <person name="Venter J.C."/>
            <person name="White O.R."/>
            <person name="Whitty B.R."/>
            <person name="Youngman P."/>
            <person name="Wolfe K.H."/>
            <person name="Goldman G.H."/>
            <person name="Wortman J.R."/>
            <person name="Jiang B."/>
            <person name="Denning D.W."/>
            <person name="Nierman W.C."/>
        </authorList>
    </citation>
    <scope>NUCLEOTIDE SEQUENCE [LARGE SCALE GENOMIC DNA]</scope>
    <source>
        <strain evidence="17">CBS 144.89 / FGSC A1163 / CEA10</strain>
    </source>
</reference>
<dbReference type="InterPro" id="IPR011009">
    <property type="entry name" value="Kinase-like_dom_sf"/>
</dbReference>
<evidence type="ECO:0000256" key="10">
    <source>
        <dbReference type="ARBA" id="ARBA00047307"/>
    </source>
</evidence>
<protein>
    <recommendedName>
        <fullName evidence="2">calcium/calmodulin-dependent protein kinase</fullName>
        <ecNumber evidence="2">2.7.11.17</ecNumber>
    </recommendedName>
</protein>
<evidence type="ECO:0000259" key="15">
    <source>
        <dbReference type="PROSITE" id="PS50011"/>
    </source>
</evidence>
<gene>
    <name evidence="16" type="ORF">AFUB_029320</name>
</gene>
<dbReference type="Gene3D" id="1.10.510.10">
    <property type="entry name" value="Transferase(Phosphotransferase) domain 1"/>
    <property type="match status" value="1"/>
</dbReference>
<keyword evidence="9" id="KW-0112">Calmodulin-binding</keyword>
<sequence>MELLSLWQKDANHGMVVLVSSMFNKLSGQPESYEKKALYRFGRTLGAGTYGIVREAESSGGKVAIKIILKKNVRGNERMVYDELEMLQALDHPNIVHFVDWFESKDKFYIVTQLATGGELFDRICEYGKFTEKDASQTIRQVLDAVNYLHERNIVHRDLKPENLLYLTRDPKSPLVLADFGIAKMLENPTEVLTTMAGSFGYAAPEVMLKQGHGKAVDLWSLGVITYTLLCGYSPFRSESLSDLIEECRAARIVFHERYWRDVSKDAKDFILSLLQPDPAKRPTSQDALKHPWLTGESASDRDLLPEIRAYIARSRLRRGIEIIKLANRIEALKMQEDEEGDIPSPAEMAAAADEPSKSSDTTAFPPLEGSEANGSSSPAPVDGTTGGTKKRSLSKVARGAIFREVVLAKVREMKENEERERIEREARERTAHA</sequence>
<feature type="region of interest" description="Disordered" evidence="14">
    <location>
        <begin position="337"/>
        <end position="395"/>
    </location>
</feature>
<evidence type="ECO:0000256" key="6">
    <source>
        <dbReference type="ARBA" id="ARBA00022741"/>
    </source>
</evidence>
<dbReference type="GO" id="GO:0004683">
    <property type="term" value="F:calcium/calmodulin-dependent protein kinase activity"/>
    <property type="evidence" value="ECO:0007669"/>
    <property type="project" value="UniProtKB-EC"/>
</dbReference>
<evidence type="ECO:0000256" key="7">
    <source>
        <dbReference type="ARBA" id="ARBA00022777"/>
    </source>
</evidence>
<evidence type="ECO:0000256" key="9">
    <source>
        <dbReference type="ARBA" id="ARBA00022860"/>
    </source>
</evidence>
<keyword evidence="17" id="KW-1185">Reference proteome</keyword>
<dbReference type="Gene3D" id="3.30.200.20">
    <property type="entry name" value="Phosphorylase Kinase, domain 1"/>
    <property type="match status" value="1"/>
</dbReference>
<dbReference type="InterPro" id="IPR000719">
    <property type="entry name" value="Prot_kinase_dom"/>
</dbReference>
<feature type="binding site" evidence="12">
    <location>
        <position position="70"/>
    </location>
    <ligand>
        <name>ATP</name>
        <dbReference type="ChEBI" id="CHEBI:30616"/>
    </ligand>
</feature>
<evidence type="ECO:0000256" key="12">
    <source>
        <dbReference type="PROSITE-ProRule" id="PRU10141"/>
    </source>
</evidence>
<comment type="catalytic activity">
    <reaction evidence="11">
        <text>L-seryl-[protein] + ATP = O-phospho-L-seryl-[protein] + ADP + H(+)</text>
        <dbReference type="Rhea" id="RHEA:17989"/>
        <dbReference type="Rhea" id="RHEA-COMP:9863"/>
        <dbReference type="Rhea" id="RHEA-COMP:11604"/>
        <dbReference type="ChEBI" id="CHEBI:15378"/>
        <dbReference type="ChEBI" id="CHEBI:29999"/>
        <dbReference type="ChEBI" id="CHEBI:30616"/>
        <dbReference type="ChEBI" id="CHEBI:83421"/>
        <dbReference type="ChEBI" id="CHEBI:456216"/>
        <dbReference type="EC" id="2.7.11.17"/>
    </reaction>
</comment>
<keyword evidence="5" id="KW-0808">Transferase</keyword>
<evidence type="ECO:0000256" key="14">
    <source>
        <dbReference type="SAM" id="MobiDB-lite"/>
    </source>
</evidence>
<evidence type="ECO:0000256" key="1">
    <source>
        <dbReference type="ARBA" id="ARBA00005354"/>
    </source>
</evidence>
<evidence type="ECO:0000313" key="17">
    <source>
        <dbReference type="Proteomes" id="UP000001699"/>
    </source>
</evidence>
<comment type="similarity">
    <text evidence="1">Belongs to the protein kinase superfamily. CAMK Ser/Thr protein kinase family. CaMK subfamily.</text>
</comment>
<dbReference type="VEuPathDB" id="FungiDB:AFUB_029320"/>
<feature type="region of interest" description="Disordered" evidence="14">
    <location>
        <begin position="413"/>
        <end position="434"/>
    </location>
</feature>
<keyword evidence="4" id="KW-0597">Phosphoprotein</keyword>
<evidence type="ECO:0000256" key="4">
    <source>
        <dbReference type="ARBA" id="ARBA00022553"/>
    </source>
</evidence>
<keyword evidence="8 12" id="KW-0067">ATP-binding</keyword>
<dbReference type="Pfam" id="PF00069">
    <property type="entry name" value="Pkinase"/>
    <property type="match status" value="1"/>
</dbReference>
<dbReference type="HOGENOM" id="CLU_000288_63_0_1"/>
<dbReference type="InterPro" id="IPR017441">
    <property type="entry name" value="Protein_kinase_ATP_BS"/>
</dbReference>
<dbReference type="EC" id="2.7.11.17" evidence="2"/>
<dbReference type="FunFam" id="1.10.510.10:FF:000449">
    <property type="entry name" value="Calcium/calmodulin-dependent protein kinase"/>
    <property type="match status" value="1"/>
</dbReference>
<dbReference type="CDD" id="cd05117">
    <property type="entry name" value="STKc_CAMK"/>
    <property type="match status" value="1"/>
</dbReference>
<dbReference type="PhylomeDB" id="B0XTN1"/>
<name>B0XTN1_ASPFC</name>
<dbReference type="AlphaFoldDB" id="B0XTN1"/>
<dbReference type="EMBL" id="DS499595">
    <property type="protein sequence ID" value="EDP54873.1"/>
    <property type="molecule type" value="Genomic_DNA"/>
</dbReference>
<comment type="catalytic activity">
    <reaction evidence="10">
        <text>L-threonyl-[protein] + ATP = O-phospho-L-threonyl-[protein] + ADP + H(+)</text>
        <dbReference type="Rhea" id="RHEA:46608"/>
        <dbReference type="Rhea" id="RHEA-COMP:11060"/>
        <dbReference type="Rhea" id="RHEA-COMP:11605"/>
        <dbReference type="ChEBI" id="CHEBI:15378"/>
        <dbReference type="ChEBI" id="CHEBI:30013"/>
        <dbReference type="ChEBI" id="CHEBI:30616"/>
        <dbReference type="ChEBI" id="CHEBI:61977"/>
        <dbReference type="ChEBI" id="CHEBI:456216"/>
        <dbReference type="EC" id="2.7.11.17"/>
    </reaction>
</comment>
<feature type="domain" description="Protein kinase" evidence="15">
    <location>
        <begin position="39"/>
        <end position="294"/>
    </location>
</feature>
<evidence type="ECO:0000256" key="11">
    <source>
        <dbReference type="ARBA" id="ARBA00047430"/>
    </source>
</evidence>
<evidence type="ECO:0000256" key="2">
    <source>
        <dbReference type="ARBA" id="ARBA00012434"/>
    </source>
</evidence>
<evidence type="ECO:0000256" key="13">
    <source>
        <dbReference type="RuleBase" id="RU000304"/>
    </source>
</evidence>
<dbReference type="SMART" id="SM00220">
    <property type="entry name" value="S_TKc"/>
    <property type="match status" value="1"/>
</dbReference>
<evidence type="ECO:0000256" key="8">
    <source>
        <dbReference type="ARBA" id="ARBA00022840"/>
    </source>
</evidence>
<dbReference type="PROSITE" id="PS00107">
    <property type="entry name" value="PROTEIN_KINASE_ATP"/>
    <property type="match status" value="1"/>
</dbReference>